<dbReference type="PANTHER" id="PTHR42748:SF28">
    <property type="entry name" value="NMRA-LIKE DOMAIN-CONTAINING PROTEIN"/>
    <property type="match status" value="1"/>
</dbReference>
<dbReference type="PANTHER" id="PTHR42748">
    <property type="entry name" value="NITROGEN METABOLITE REPRESSION PROTEIN NMRA FAMILY MEMBER"/>
    <property type="match status" value="1"/>
</dbReference>
<dbReference type="InterPro" id="IPR051164">
    <property type="entry name" value="NmrA-like_oxidored"/>
</dbReference>
<name>A0A9P8W1A1_9HYPO</name>
<organism evidence="4 5">
    <name type="scientific">Thelonectria olida</name>
    <dbReference type="NCBI Taxonomy" id="1576542"/>
    <lineage>
        <taxon>Eukaryota</taxon>
        <taxon>Fungi</taxon>
        <taxon>Dikarya</taxon>
        <taxon>Ascomycota</taxon>
        <taxon>Pezizomycotina</taxon>
        <taxon>Sordariomycetes</taxon>
        <taxon>Hypocreomycetidae</taxon>
        <taxon>Hypocreales</taxon>
        <taxon>Nectriaceae</taxon>
        <taxon>Thelonectria</taxon>
    </lineage>
</organism>
<keyword evidence="2" id="KW-0521">NADP</keyword>
<dbReference type="OrthoDB" id="300709at2759"/>
<feature type="non-terminal residue" evidence="4">
    <location>
        <position position="306"/>
    </location>
</feature>
<evidence type="ECO:0000256" key="2">
    <source>
        <dbReference type="ARBA" id="ARBA00022857"/>
    </source>
</evidence>
<accession>A0A9P8W1A1</accession>
<dbReference type="EMBL" id="JAGPYM010000015">
    <property type="protein sequence ID" value="KAH6886805.1"/>
    <property type="molecule type" value="Genomic_DNA"/>
</dbReference>
<dbReference type="SUPFAM" id="SSF51735">
    <property type="entry name" value="NAD(P)-binding Rossmann-fold domains"/>
    <property type="match status" value="1"/>
</dbReference>
<evidence type="ECO:0000313" key="5">
    <source>
        <dbReference type="Proteomes" id="UP000777438"/>
    </source>
</evidence>
<feature type="domain" description="NmrA-like" evidence="3">
    <location>
        <begin position="1"/>
        <end position="277"/>
    </location>
</feature>
<dbReference type="InterPro" id="IPR008030">
    <property type="entry name" value="NmrA-like"/>
</dbReference>
<dbReference type="AlphaFoldDB" id="A0A9P8W1A1"/>
<evidence type="ECO:0000256" key="1">
    <source>
        <dbReference type="ARBA" id="ARBA00006328"/>
    </source>
</evidence>
<comment type="caution">
    <text evidence="4">The sequence shown here is derived from an EMBL/GenBank/DDBJ whole genome shotgun (WGS) entry which is preliminary data.</text>
</comment>
<sequence length="306" mass="33086">MTKIVSIVGATGIQGGSTAQALLGHDSYAVRAITRDKTTAAAESLLAQGAEVVEADLNDVSSLRTAFAGSYAVFAVTNFFERFPEVGASEALEIESTQGINLAKAAATTTALQHYIWSTLPNAGRVSGGKAFVPHFAAKNKVDDYIKSDPELLRKTTFLWVSAYASNLQYPFYKPIPVPSAGANRYIQLLATALSVPFTLIGDARSNIGLFARAILDQPESTLPGRFVLGATDVMTAGELLDLWAKVQGKEAEYVMVDKKTYYNLWPMWAEAMDAAHMYWDLVKEKSFSGEDVILTKEDLGIVGLV</sequence>
<evidence type="ECO:0000313" key="4">
    <source>
        <dbReference type="EMBL" id="KAH6886805.1"/>
    </source>
</evidence>
<dbReference type="GO" id="GO:0005634">
    <property type="term" value="C:nucleus"/>
    <property type="evidence" value="ECO:0007669"/>
    <property type="project" value="TreeGrafter"/>
</dbReference>
<proteinExistence type="inferred from homology"/>
<keyword evidence="5" id="KW-1185">Reference proteome</keyword>
<comment type="similarity">
    <text evidence="1">Belongs to the NmrA-type oxidoreductase family.</text>
</comment>
<dbReference type="Pfam" id="PF05368">
    <property type="entry name" value="NmrA"/>
    <property type="match status" value="1"/>
</dbReference>
<dbReference type="Gene3D" id="3.90.25.10">
    <property type="entry name" value="UDP-galactose 4-epimerase, domain 1"/>
    <property type="match status" value="1"/>
</dbReference>
<gene>
    <name evidence="4" type="ORF">B0T10DRAFT_360930</name>
</gene>
<dbReference type="Gene3D" id="3.40.50.720">
    <property type="entry name" value="NAD(P)-binding Rossmann-like Domain"/>
    <property type="match status" value="1"/>
</dbReference>
<dbReference type="Proteomes" id="UP000777438">
    <property type="component" value="Unassembled WGS sequence"/>
</dbReference>
<dbReference type="InterPro" id="IPR036291">
    <property type="entry name" value="NAD(P)-bd_dom_sf"/>
</dbReference>
<reference evidence="4 5" key="1">
    <citation type="journal article" date="2021" name="Nat. Commun.">
        <title>Genetic determinants of endophytism in the Arabidopsis root mycobiome.</title>
        <authorList>
            <person name="Mesny F."/>
            <person name="Miyauchi S."/>
            <person name="Thiergart T."/>
            <person name="Pickel B."/>
            <person name="Atanasova L."/>
            <person name="Karlsson M."/>
            <person name="Huettel B."/>
            <person name="Barry K.W."/>
            <person name="Haridas S."/>
            <person name="Chen C."/>
            <person name="Bauer D."/>
            <person name="Andreopoulos W."/>
            <person name="Pangilinan J."/>
            <person name="LaButti K."/>
            <person name="Riley R."/>
            <person name="Lipzen A."/>
            <person name="Clum A."/>
            <person name="Drula E."/>
            <person name="Henrissat B."/>
            <person name="Kohler A."/>
            <person name="Grigoriev I.V."/>
            <person name="Martin F.M."/>
            <person name="Hacquard S."/>
        </authorList>
    </citation>
    <scope>NUCLEOTIDE SEQUENCE [LARGE SCALE GENOMIC DNA]</scope>
    <source>
        <strain evidence="4 5">MPI-CAGE-CH-0241</strain>
    </source>
</reference>
<evidence type="ECO:0000259" key="3">
    <source>
        <dbReference type="Pfam" id="PF05368"/>
    </source>
</evidence>
<protein>
    <recommendedName>
        <fullName evidence="3">NmrA-like domain-containing protein</fullName>
    </recommendedName>
</protein>